<dbReference type="AlphaFoldDB" id="A0AAW2EC15"/>
<evidence type="ECO:0000313" key="2">
    <source>
        <dbReference type="Proteomes" id="UP001430953"/>
    </source>
</evidence>
<accession>A0AAW2EC15</accession>
<evidence type="ECO:0000313" key="1">
    <source>
        <dbReference type="EMBL" id="KAL0099836.1"/>
    </source>
</evidence>
<dbReference type="EMBL" id="JADYXP020000027">
    <property type="protein sequence ID" value="KAL0099836.1"/>
    <property type="molecule type" value="Genomic_DNA"/>
</dbReference>
<proteinExistence type="predicted"/>
<name>A0AAW2EC15_9HYME</name>
<comment type="caution">
    <text evidence="1">The sequence shown here is derived from an EMBL/GenBank/DDBJ whole genome shotgun (WGS) entry which is preliminary data.</text>
</comment>
<keyword evidence="2" id="KW-1185">Reference proteome</keyword>
<sequence length="78" mass="8993">MVKHSSSKTQRNAPVRETLRRDSTVIPFITAFHFFEKKSVKPGNSGKSRRGENLKEWKCRPRCFAISVCSPMRDILLV</sequence>
<organism evidence="1 2">
    <name type="scientific">Cardiocondyla obscurior</name>
    <dbReference type="NCBI Taxonomy" id="286306"/>
    <lineage>
        <taxon>Eukaryota</taxon>
        <taxon>Metazoa</taxon>
        <taxon>Ecdysozoa</taxon>
        <taxon>Arthropoda</taxon>
        <taxon>Hexapoda</taxon>
        <taxon>Insecta</taxon>
        <taxon>Pterygota</taxon>
        <taxon>Neoptera</taxon>
        <taxon>Endopterygota</taxon>
        <taxon>Hymenoptera</taxon>
        <taxon>Apocrita</taxon>
        <taxon>Aculeata</taxon>
        <taxon>Formicoidea</taxon>
        <taxon>Formicidae</taxon>
        <taxon>Myrmicinae</taxon>
        <taxon>Cardiocondyla</taxon>
    </lineage>
</organism>
<reference evidence="1 2" key="1">
    <citation type="submission" date="2023-03" db="EMBL/GenBank/DDBJ databases">
        <title>High recombination rates correlate with genetic variation in Cardiocondyla obscurior ants.</title>
        <authorList>
            <person name="Errbii M."/>
        </authorList>
    </citation>
    <scope>NUCLEOTIDE SEQUENCE [LARGE SCALE GENOMIC DNA]</scope>
    <source>
        <strain evidence="1">Alpha-2009</strain>
        <tissue evidence="1">Whole body</tissue>
    </source>
</reference>
<dbReference type="Proteomes" id="UP001430953">
    <property type="component" value="Unassembled WGS sequence"/>
</dbReference>
<protein>
    <submittedName>
        <fullName evidence="1">Uncharacterized protein</fullName>
    </submittedName>
</protein>
<gene>
    <name evidence="1" type="ORF">PUN28_019920</name>
</gene>